<evidence type="ECO:0000313" key="3">
    <source>
        <dbReference type="Proteomes" id="UP000317421"/>
    </source>
</evidence>
<protein>
    <submittedName>
        <fullName evidence="2">SMI1 / KNR4 family protein</fullName>
    </submittedName>
</protein>
<feature type="domain" description="Knr4/Smi1-like" evidence="1">
    <location>
        <begin position="34"/>
        <end position="168"/>
    </location>
</feature>
<dbReference type="SMART" id="SM00860">
    <property type="entry name" value="SMI1_KNR4"/>
    <property type="match status" value="1"/>
</dbReference>
<dbReference type="SUPFAM" id="SSF160631">
    <property type="entry name" value="SMI1/KNR4-like"/>
    <property type="match status" value="1"/>
</dbReference>
<gene>
    <name evidence="2" type="ORF">Pla108_31210</name>
</gene>
<reference evidence="2 3" key="1">
    <citation type="submission" date="2019-02" db="EMBL/GenBank/DDBJ databases">
        <title>Deep-cultivation of Planctomycetes and their phenomic and genomic characterization uncovers novel biology.</title>
        <authorList>
            <person name="Wiegand S."/>
            <person name="Jogler M."/>
            <person name="Boedeker C."/>
            <person name="Pinto D."/>
            <person name="Vollmers J."/>
            <person name="Rivas-Marin E."/>
            <person name="Kohn T."/>
            <person name="Peeters S.H."/>
            <person name="Heuer A."/>
            <person name="Rast P."/>
            <person name="Oberbeckmann S."/>
            <person name="Bunk B."/>
            <person name="Jeske O."/>
            <person name="Meyerdierks A."/>
            <person name="Storesund J.E."/>
            <person name="Kallscheuer N."/>
            <person name="Luecker S."/>
            <person name="Lage O.M."/>
            <person name="Pohl T."/>
            <person name="Merkel B.J."/>
            <person name="Hornburger P."/>
            <person name="Mueller R.-W."/>
            <person name="Bruemmer F."/>
            <person name="Labrenz M."/>
            <person name="Spormann A.M."/>
            <person name="Op Den Camp H."/>
            <person name="Overmann J."/>
            <person name="Amann R."/>
            <person name="Jetten M.S.M."/>
            <person name="Mascher T."/>
            <person name="Medema M.H."/>
            <person name="Devos D.P."/>
            <person name="Kaster A.-K."/>
            <person name="Ovreas L."/>
            <person name="Rohde M."/>
            <person name="Galperin M.Y."/>
            <person name="Jogler C."/>
        </authorList>
    </citation>
    <scope>NUCLEOTIDE SEQUENCE [LARGE SCALE GENOMIC DNA]</scope>
    <source>
        <strain evidence="2 3">Pla108</strain>
    </source>
</reference>
<dbReference type="Pfam" id="PF09346">
    <property type="entry name" value="SMI1_KNR4"/>
    <property type="match status" value="1"/>
</dbReference>
<dbReference type="Proteomes" id="UP000317421">
    <property type="component" value="Unassembled WGS sequence"/>
</dbReference>
<comment type="caution">
    <text evidence="2">The sequence shown here is derived from an EMBL/GenBank/DDBJ whole genome shotgun (WGS) entry which is preliminary data.</text>
</comment>
<name>A0A5C6A908_9BACT</name>
<organism evidence="2 3">
    <name type="scientific">Botrimarina colliarenosi</name>
    <dbReference type="NCBI Taxonomy" id="2528001"/>
    <lineage>
        <taxon>Bacteria</taxon>
        <taxon>Pseudomonadati</taxon>
        <taxon>Planctomycetota</taxon>
        <taxon>Planctomycetia</taxon>
        <taxon>Pirellulales</taxon>
        <taxon>Lacipirellulaceae</taxon>
        <taxon>Botrimarina</taxon>
    </lineage>
</organism>
<dbReference type="Gene3D" id="3.40.1580.10">
    <property type="entry name" value="SMI1/KNR4-like"/>
    <property type="match status" value="1"/>
</dbReference>
<dbReference type="RefSeq" id="WP_146445832.1">
    <property type="nucleotide sequence ID" value="NZ_SJPR01000004.1"/>
</dbReference>
<dbReference type="EMBL" id="SJPR01000004">
    <property type="protein sequence ID" value="TWT96039.1"/>
    <property type="molecule type" value="Genomic_DNA"/>
</dbReference>
<proteinExistence type="predicted"/>
<dbReference type="OrthoDB" id="284056at2"/>
<accession>A0A5C6A908</accession>
<sequence>MNDAFLTELTKHFPQFAEKLLARSDADIGNVAAGASSLDLAELESRLGIQLPESYKTLLRCGREFWLFGGSIQFSFQHPFFHDFQTYEALTPQQKQVVKRKSGGAWPPPSQGMLCFAEFFMEADGDQVLFDVTKGMTNGEYPVMYYDHEDHPPSVRKLADDFVTFIDGFLDYEQWAIE</sequence>
<dbReference type="AlphaFoldDB" id="A0A5C6A908"/>
<keyword evidence="3" id="KW-1185">Reference proteome</keyword>
<dbReference type="InterPro" id="IPR037883">
    <property type="entry name" value="Knr4/Smi1-like_sf"/>
</dbReference>
<dbReference type="InterPro" id="IPR018958">
    <property type="entry name" value="Knr4/Smi1-like_dom"/>
</dbReference>
<evidence type="ECO:0000259" key="1">
    <source>
        <dbReference type="SMART" id="SM00860"/>
    </source>
</evidence>
<evidence type="ECO:0000313" key="2">
    <source>
        <dbReference type="EMBL" id="TWT96039.1"/>
    </source>
</evidence>